<protein>
    <submittedName>
        <fullName evidence="2">Uncharacterized protein</fullName>
    </submittedName>
</protein>
<sequence length="341" mass="39355">MRNFLSLHNSLLVNFGCFSSLSAQRGTHTYSPFSKQMSGMLRRVAPLTVVQPRRTSAASIFATHCGAVVAMREFNVNRSTQTRWSIDNEAASQKRTDYDFDKEQWMKQMKFASMDCIMDPDIHPIKYTSIRGLKKALKRWLTMKKLSERRPDFSFDSLKALFIEYKHLISSRQVEAVKQIQRITTHNETNRIQKDIQARLNDDFTKRSWKAMKMTADAVKPATTTTSSSATAKKFPFSDGYEVEVDVFTMTNCYMGQMTTEDWLQITMRCEYRERANSTAEWEKVTEFPVFEVRLGDGVKMANNFPFIVVGVLRKDGTRYGKDSQDAATLRKQFDRSGGWF</sequence>
<evidence type="ECO:0000256" key="1">
    <source>
        <dbReference type="SAM" id="SignalP"/>
    </source>
</evidence>
<dbReference type="Pfam" id="PF26532">
    <property type="entry name" value="NTF2_5"/>
    <property type="match status" value="1"/>
</dbReference>
<dbReference type="VEuPathDB" id="TriTrypDB:BSAL_61990"/>
<dbReference type="AlphaFoldDB" id="A0A0S4IUM2"/>
<dbReference type="Proteomes" id="UP000051952">
    <property type="component" value="Unassembled WGS sequence"/>
</dbReference>
<dbReference type="InterPro" id="IPR059119">
    <property type="entry name" value="NTF2-like"/>
</dbReference>
<feature type="chain" id="PRO_5006621559" evidence="1">
    <location>
        <begin position="24"/>
        <end position="341"/>
    </location>
</feature>
<dbReference type="EMBL" id="CYKH01000311">
    <property type="protein sequence ID" value="CUF37835.1"/>
    <property type="molecule type" value="Genomic_DNA"/>
</dbReference>
<feature type="signal peptide" evidence="1">
    <location>
        <begin position="1"/>
        <end position="23"/>
    </location>
</feature>
<proteinExistence type="predicted"/>
<reference evidence="3" key="1">
    <citation type="submission" date="2015-09" db="EMBL/GenBank/DDBJ databases">
        <authorList>
            <consortium name="Pathogen Informatics"/>
        </authorList>
    </citation>
    <scope>NUCLEOTIDE SEQUENCE [LARGE SCALE GENOMIC DNA]</scope>
    <source>
        <strain evidence="3">Lake Konstanz</strain>
    </source>
</reference>
<name>A0A0S4IUM2_BODSA</name>
<accession>A0A0S4IUM2</accession>
<evidence type="ECO:0000313" key="3">
    <source>
        <dbReference type="Proteomes" id="UP000051952"/>
    </source>
</evidence>
<keyword evidence="1" id="KW-0732">Signal</keyword>
<keyword evidence="3" id="KW-1185">Reference proteome</keyword>
<dbReference type="OrthoDB" id="275654at2759"/>
<gene>
    <name evidence="2" type="ORF">BSAL_61990</name>
</gene>
<evidence type="ECO:0000313" key="2">
    <source>
        <dbReference type="EMBL" id="CUF37835.1"/>
    </source>
</evidence>
<organism evidence="2 3">
    <name type="scientific">Bodo saltans</name>
    <name type="common">Flagellated protozoan</name>
    <dbReference type="NCBI Taxonomy" id="75058"/>
    <lineage>
        <taxon>Eukaryota</taxon>
        <taxon>Discoba</taxon>
        <taxon>Euglenozoa</taxon>
        <taxon>Kinetoplastea</taxon>
        <taxon>Metakinetoplastina</taxon>
        <taxon>Eubodonida</taxon>
        <taxon>Bodonidae</taxon>
        <taxon>Bodo</taxon>
    </lineage>
</organism>
<dbReference type="OMA" id="YRCEFRE"/>